<comment type="caution">
    <text evidence="3">The sequence shown here is derived from an EMBL/GenBank/DDBJ whole genome shotgun (WGS) entry which is preliminary data.</text>
</comment>
<evidence type="ECO:0000313" key="4">
    <source>
        <dbReference type="Proteomes" id="UP000614424"/>
    </source>
</evidence>
<evidence type="ECO:0000259" key="2">
    <source>
        <dbReference type="PROSITE" id="PS50076"/>
    </source>
</evidence>
<name>A0A8J6NFR5_9BACT</name>
<dbReference type="Gene3D" id="1.10.287.110">
    <property type="entry name" value="DnaJ domain"/>
    <property type="match status" value="1"/>
</dbReference>
<protein>
    <submittedName>
        <fullName evidence="3">J domain-containing protein</fullName>
    </submittedName>
</protein>
<gene>
    <name evidence="3" type="ORF">H8E41_08500</name>
</gene>
<feature type="region of interest" description="Disordered" evidence="1">
    <location>
        <begin position="31"/>
        <end position="53"/>
    </location>
</feature>
<dbReference type="AlphaFoldDB" id="A0A8J6NFR5"/>
<dbReference type="PRINTS" id="PR00625">
    <property type="entry name" value="JDOMAIN"/>
</dbReference>
<dbReference type="InterPro" id="IPR001623">
    <property type="entry name" value="DnaJ_domain"/>
</dbReference>
<evidence type="ECO:0000313" key="3">
    <source>
        <dbReference type="EMBL" id="MBC8317934.1"/>
    </source>
</evidence>
<dbReference type="Pfam" id="PF00226">
    <property type="entry name" value="DnaJ"/>
    <property type="match status" value="1"/>
</dbReference>
<evidence type="ECO:0000256" key="1">
    <source>
        <dbReference type="SAM" id="MobiDB-lite"/>
    </source>
</evidence>
<dbReference type="InterPro" id="IPR036869">
    <property type="entry name" value="J_dom_sf"/>
</dbReference>
<dbReference type="PROSITE" id="PS50076">
    <property type="entry name" value="DNAJ_2"/>
    <property type="match status" value="1"/>
</dbReference>
<dbReference type="SMART" id="SM00271">
    <property type="entry name" value="DnaJ"/>
    <property type="match status" value="1"/>
</dbReference>
<dbReference type="EMBL" id="JACNJZ010000115">
    <property type="protein sequence ID" value="MBC8317934.1"/>
    <property type="molecule type" value="Genomic_DNA"/>
</dbReference>
<feature type="compositionally biased region" description="Polar residues" evidence="1">
    <location>
        <begin position="43"/>
        <end position="52"/>
    </location>
</feature>
<dbReference type="SUPFAM" id="SSF46565">
    <property type="entry name" value="Chaperone J-domain"/>
    <property type="match status" value="1"/>
</dbReference>
<organism evidence="3 4">
    <name type="scientific">Candidatus Desulfobia pelagia</name>
    <dbReference type="NCBI Taxonomy" id="2841692"/>
    <lineage>
        <taxon>Bacteria</taxon>
        <taxon>Pseudomonadati</taxon>
        <taxon>Thermodesulfobacteriota</taxon>
        <taxon>Desulfobulbia</taxon>
        <taxon>Desulfobulbales</taxon>
        <taxon>Desulfobulbaceae</taxon>
        <taxon>Candidatus Desulfobia</taxon>
    </lineage>
</organism>
<dbReference type="PANTHER" id="PTHR24074">
    <property type="entry name" value="CO-CHAPERONE PROTEIN DJLA"/>
    <property type="match status" value="1"/>
</dbReference>
<dbReference type="CDD" id="cd06257">
    <property type="entry name" value="DnaJ"/>
    <property type="match status" value="1"/>
</dbReference>
<feature type="domain" description="J" evidence="2">
    <location>
        <begin position="11"/>
        <end position="95"/>
    </location>
</feature>
<accession>A0A8J6NFR5</accession>
<dbReference type="InterPro" id="IPR050817">
    <property type="entry name" value="DjlA_DnaK_co-chaperone"/>
</dbReference>
<sequence length="105" mass="12165">MTKKDWEKVTAAKKILELEDKATLADIKKAFRRKSKKHHPDLSATNSSSDNGRTMHKISEAYEVLMQYCGNYKFPLVLEGGEDLEAEDWWMDRFGQDPLWGKKSD</sequence>
<reference evidence="3 4" key="1">
    <citation type="submission" date="2020-08" db="EMBL/GenBank/DDBJ databases">
        <title>Bridging the membrane lipid divide: bacteria of the FCB group superphylum have the potential to synthesize archaeal ether lipids.</title>
        <authorList>
            <person name="Villanueva L."/>
            <person name="Von Meijenfeldt F.A.B."/>
            <person name="Westbye A.B."/>
            <person name="Yadav S."/>
            <person name="Hopmans E.C."/>
            <person name="Dutilh B.E."/>
            <person name="Sinninghe Damste J.S."/>
        </authorList>
    </citation>
    <scope>NUCLEOTIDE SEQUENCE [LARGE SCALE GENOMIC DNA]</scope>
    <source>
        <strain evidence="3">NIOZ-UU47</strain>
    </source>
</reference>
<dbReference type="Proteomes" id="UP000614424">
    <property type="component" value="Unassembled WGS sequence"/>
</dbReference>
<proteinExistence type="predicted"/>